<comment type="subcellular location">
    <subcellularLocation>
        <location evidence="1">Nucleus</location>
    </subcellularLocation>
</comment>
<dbReference type="PANTHER" id="PTHR15180">
    <property type="entry name" value="GENERAL TRANSCRIPTION FACTOR 3C POLYPEPTIDE 1"/>
    <property type="match status" value="1"/>
</dbReference>
<feature type="compositionally biased region" description="Low complexity" evidence="7">
    <location>
        <begin position="1024"/>
        <end position="1035"/>
    </location>
</feature>
<dbReference type="GO" id="GO:0006384">
    <property type="term" value="P:transcription initiation at RNA polymerase III promoter"/>
    <property type="evidence" value="ECO:0007669"/>
    <property type="project" value="InterPro"/>
</dbReference>
<feature type="region of interest" description="Disordered" evidence="7">
    <location>
        <begin position="651"/>
        <end position="697"/>
    </location>
</feature>
<protein>
    <submittedName>
        <fullName evidence="11">B-block binding subunit of TFIIIC domain-containing protein</fullName>
    </submittedName>
</protein>
<evidence type="ECO:0000256" key="3">
    <source>
        <dbReference type="ARBA" id="ARBA00023125"/>
    </source>
</evidence>
<evidence type="ECO:0000256" key="1">
    <source>
        <dbReference type="ARBA" id="ARBA00004123"/>
    </source>
</evidence>
<reference evidence="11" key="1">
    <citation type="submission" date="2022-11" db="UniProtKB">
        <authorList>
            <consortium name="WormBaseParasite"/>
        </authorList>
    </citation>
    <scope>IDENTIFICATION</scope>
</reference>
<evidence type="ECO:0000313" key="11">
    <source>
        <dbReference type="WBParaSite" id="nRc.2.0.1.t33855-RA"/>
    </source>
</evidence>
<dbReference type="GO" id="GO:0042791">
    <property type="term" value="P:5S class rRNA transcription by RNA polymerase III"/>
    <property type="evidence" value="ECO:0007669"/>
    <property type="project" value="TreeGrafter"/>
</dbReference>
<evidence type="ECO:0000259" key="9">
    <source>
        <dbReference type="Pfam" id="PF24101"/>
    </source>
</evidence>
<dbReference type="InterPro" id="IPR007309">
    <property type="entry name" value="TFIIIC_Bblock-bd"/>
</dbReference>
<feature type="coiled-coil region" evidence="6">
    <location>
        <begin position="292"/>
        <end position="319"/>
    </location>
</feature>
<dbReference type="WBParaSite" id="nRc.2.0.1.t33855-RA">
    <property type="protein sequence ID" value="nRc.2.0.1.t33855-RA"/>
    <property type="gene ID" value="nRc.2.0.1.g33855"/>
</dbReference>
<evidence type="ECO:0000259" key="8">
    <source>
        <dbReference type="Pfam" id="PF04182"/>
    </source>
</evidence>
<dbReference type="OMA" id="PKMPRFR"/>
<proteinExistence type="predicted"/>
<feature type="domain" description="GTF3C1 extended winged-helix" evidence="9">
    <location>
        <begin position="503"/>
        <end position="606"/>
    </location>
</feature>
<feature type="domain" description="B-block binding subunit of TFIIIC" evidence="8">
    <location>
        <begin position="152"/>
        <end position="243"/>
    </location>
</feature>
<keyword evidence="2" id="KW-0597">Phosphoprotein</keyword>
<dbReference type="AlphaFoldDB" id="A0A915K522"/>
<feature type="compositionally biased region" description="Basic and acidic residues" evidence="7">
    <location>
        <begin position="664"/>
        <end position="687"/>
    </location>
</feature>
<keyword evidence="4" id="KW-0804">Transcription</keyword>
<evidence type="ECO:0000313" key="10">
    <source>
        <dbReference type="Proteomes" id="UP000887565"/>
    </source>
</evidence>
<evidence type="ECO:0000256" key="4">
    <source>
        <dbReference type="ARBA" id="ARBA00023163"/>
    </source>
</evidence>
<evidence type="ECO:0000256" key="2">
    <source>
        <dbReference type="ARBA" id="ARBA00022553"/>
    </source>
</evidence>
<dbReference type="GO" id="GO:0003677">
    <property type="term" value="F:DNA binding"/>
    <property type="evidence" value="ECO:0007669"/>
    <property type="project" value="UniProtKB-KW"/>
</dbReference>
<evidence type="ECO:0000256" key="6">
    <source>
        <dbReference type="SAM" id="Coils"/>
    </source>
</evidence>
<keyword evidence="5" id="KW-0539">Nucleus</keyword>
<keyword evidence="3" id="KW-0238">DNA-binding</keyword>
<sequence length="1063" mass="122610">MPVNPAGVTLSSLWIRLKQRPNFSVNLDCHTKNYVWKFVRQYKNFKFYVLPVERPTVFEATSTIDYQDIYPVNIIKTEDNKSDRVWGSCADFFTRIDVTEIIHCDPLHANLEYVIEKYGETLVIVASDILRIKALIGPSLSVDEFLKNMTNNMHYAVLERIGRSRQFGECSLNRKPLFQAFGVRAKDIIYVFTILMRQNLINKSTLVITKDVGTSGVSGTVTTLTRFYQAPKKTSNQRMLCDLLRFLWHQPEKTAFVPVAKEALGVPKFKRIVCYYNNVIDVVWREVESDKYNEMIARCQKKLQELKRFKQEVLTSEDELSADEDDKIDVTQDSIDLEEHMTQFCLEERNDRPKRSKIIRRLAYKINDNVIYDEMKNDFKMLDEEAEEKEDQHDVDYSKRNLFRGIAYQFSSYVQAGGEDGTTCRELADCLGFSVKKSARVLDHLKMTKAVKSVVISDKRTRHQRFLWRTFEHNINDEYDIFEKQSGLNRMVLKQPNAFTNRISSNTLKRINFVLKILDDRKISHQSDLLCLVRECEKDSTTAMCCKTMALTLKVLAEISAIRVFDVEIHAGEYGSKKIKLICHRLINSIDHPLLQLFIQTARKSYAKKRSSLGLFASITSKNEEERHESCLKQPKIEYLIRDDETKTISARAQSNQKIKKRRLSTDEDRENMELMHKKKKTDNEKKEKRKKTSEQIDESIERAMIAAGQQSSSFRRKQIKQENEKLIDEVNRIMVYRKHAANFYGLQGNAVRKLVENSLVKPVDSDVQPPVYVDEIGWRRYVPPVPEAYGLPKGWFLFNSLVESIPLSLVVMTCAGPYLIKGLEEYLKDPIKRHYLLGQLPPVLAMALKRDRRISFSLNRLCESLCVMGYRSVAWKINCSELAKWYLDNLQQKSVLYESIIVQGVHNLCAHWNAFSYTLVPIRYISAKTMKPPRVQSKQVESQSDIKKAIRRLTFSPKEKRIECRNKSAKHLVRLSVKETGYDAKLYNDLVQLSTQLRQRRYRQGSGGGSRNMGGAGGGGGFSASFNGPNNNFGQQGGGYRNPSGGVGGNQGQKSHTDWWEN</sequence>
<keyword evidence="6" id="KW-0175">Coiled coil</keyword>
<dbReference type="Pfam" id="PF04182">
    <property type="entry name" value="B-block_TFIIIC"/>
    <property type="match status" value="1"/>
</dbReference>
<dbReference type="Pfam" id="PF24101">
    <property type="entry name" value="WHD_GTF3C1"/>
    <property type="match status" value="1"/>
</dbReference>
<feature type="compositionally biased region" description="Gly residues" evidence="7">
    <location>
        <begin position="1006"/>
        <end position="1023"/>
    </location>
</feature>
<dbReference type="Proteomes" id="UP000887565">
    <property type="component" value="Unplaced"/>
</dbReference>
<dbReference type="InterPro" id="IPR044210">
    <property type="entry name" value="Tfc3-like"/>
</dbReference>
<feature type="region of interest" description="Disordered" evidence="7">
    <location>
        <begin position="1001"/>
        <end position="1063"/>
    </location>
</feature>
<name>A0A915K522_ROMCU</name>
<evidence type="ECO:0000256" key="5">
    <source>
        <dbReference type="ARBA" id="ARBA00023242"/>
    </source>
</evidence>
<keyword evidence="10" id="KW-1185">Reference proteome</keyword>
<feature type="compositionally biased region" description="Gly residues" evidence="7">
    <location>
        <begin position="1036"/>
        <end position="1052"/>
    </location>
</feature>
<dbReference type="PANTHER" id="PTHR15180:SF1">
    <property type="entry name" value="GENERAL TRANSCRIPTION FACTOR 3C POLYPEPTIDE 1"/>
    <property type="match status" value="1"/>
</dbReference>
<dbReference type="GO" id="GO:0005634">
    <property type="term" value="C:nucleus"/>
    <property type="evidence" value="ECO:0007669"/>
    <property type="project" value="UniProtKB-SubCell"/>
</dbReference>
<accession>A0A915K522</accession>
<organism evidence="10 11">
    <name type="scientific">Romanomermis culicivorax</name>
    <name type="common">Nematode worm</name>
    <dbReference type="NCBI Taxonomy" id="13658"/>
    <lineage>
        <taxon>Eukaryota</taxon>
        <taxon>Metazoa</taxon>
        <taxon>Ecdysozoa</taxon>
        <taxon>Nematoda</taxon>
        <taxon>Enoplea</taxon>
        <taxon>Dorylaimia</taxon>
        <taxon>Mermithida</taxon>
        <taxon>Mermithoidea</taxon>
        <taxon>Mermithidae</taxon>
        <taxon>Romanomermis</taxon>
    </lineage>
</organism>
<dbReference type="GO" id="GO:0000127">
    <property type="term" value="C:transcription factor TFIIIC complex"/>
    <property type="evidence" value="ECO:0007669"/>
    <property type="project" value="InterPro"/>
</dbReference>
<evidence type="ECO:0000256" key="7">
    <source>
        <dbReference type="SAM" id="MobiDB-lite"/>
    </source>
</evidence>
<dbReference type="InterPro" id="IPR056467">
    <property type="entry name" value="eWH_GTF3C1"/>
</dbReference>